<keyword evidence="7" id="KW-1185">Reference proteome</keyword>
<dbReference type="GO" id="GO:0016740">
    <property type="term" value="F:transferase activity"/>
    <property type="evidence" value="ECO:0007669"/>
    <property type="project" value="UniProtKB-ARBA"/>
</dbReference>
<dbReference type="GO" id="GO:0003677">
    <property type="term" value="F:DNA binding"/>
    <property type="evidence" value="ECO:0007669"/>
    <property type="project" value="UniProtKB-UniRule"/>
</dbReference>
<keyword evidence="3 4" id="KW-0092">Biotin</keyword>
<comment type="catalytic activity">
    <reaction evidence="4">
        <text>biotin + L-lysyl-[protein] + ATP = N(6)-biotinyl-L-lysyl-[protein] + AMP + diphosphate + H(+)</text>
        <dbReference type="Rhea" id="RHEA:11756"/>
        <dbReference type="Rhea" id="RHEA-COMP:9752"/>
        <dbReference type="Rhea" id="RHEA-COMP:10505"/>
        <dbReference type="ChEBI" id="CHEBI:15378"/>
        <dbReference type="ChEBI" id="CHEBI:29969"/>
        <dbReference type="ChEBI" id="CHEBI:30616"/>
        <dbReference type="ChEBI" id="CHEBI:33019"/>
        <dbReference type="ChEBI" id="CHEBI:57586"/>
        <dbReference type="ChEBI" id="CHEBI:83144"/>
        <dbReference type="ChEBI" id="CHEBI:456215"/>
        <dbReference type="EC" id="6.3.4.15"/>
    </reaction>
</comment>
<feature type="DNA-binding region" description="H-T-H motif" evidence="4">
    <location>
        <begin position="22"/>
        <end position="41"/>
    </location>
</feature>
<sequence>MEPTRNRLIDLLETYDHEYVSGQFLSEKLNISRSAIWKHMKELEKDGYFIEGVRRKGYRIVKSPDKVSENTLHWGLKTNWLGKNMIHKTTATSTQYVAHDAARENAEHGTVIVADEQTKGKGRMARVWHSTKHKGIWMSIILRPPILPAAATQLTLLTATALANAIAEGTTATPAIKWPNDIMINDKKTAGILTEMQAEQDRIHYVIVGIGLNVNHTRIEFPEGLHQKATSIKLETGIEHPTVPLIQQILQYFEHAYDQYMTAGFSPIKTKWESYGYKIGEKIRIRTKHNVFEAIFSGVAEDGALLAETEAEGVQKIYSAEVEWFHELY</sequence>
<dbReference type="CDD" id="cd16442">
    <property type="entry name" value="BPL"/>
    <property type="match status" value="1"/>
</dbReference>
<reference evidence="6 7" key="1">
    <citation type="submission" date="2016-01" db="EMBL/GenBank/DDBJ databases">
        <title>Complete genome sequence of strain Lentibacillus amyloliquefaciens LAM0015T isolated from saline sediment.</title>
        <authorList>
            <person name="Wang J.-L."/>
            <person name="He M.-X."/>
        </authorList>
    </citation>
    <scope>NUCLEOTIDE SEQUENCE [LARGE SCALE GENOMIC DNA]</scope>
    <source>
        <strain evidence="6 7">LAM0015</strain>
    </source>
</reference>
<keyword evidence="4" id="KW-0067">ATP-binding</keyword>
<comment type="caution">
    <text evidence="4">Lacks conserved residue(s) required for the propagation of feature annotation.</text>
</comment>
<proteinExistence type="inferred from homology"/>
<dbReference type="PANTHER" id="PTHR12835:SF5">
    <property type="entry name" value="BIOTIN--PROTEIN LIGASE"/>
    <property type="match status" value="1"/>
</dbReference>
<dbReference type="InterPro" id="IPR013196">
    <property type="entry name" value="HTH_11"/>
</dbReference>
<dbReference type="Pfam" id="PF08279">
    <property type="entry name" value="HTH_11"/>
    <property type="match status" value="1"/>
</dbReference>
<comment type="function">
    <text evidence="4">Acts both as a biotin--[acetyl-CoA-carboxylase] ligase and a repressor.</text>
</comment>
<dbReference type="AlphaFoldDB" id="A0A0U4FJK2"/>
<dbReference type="Gene3D" id="3.30.930.10">
    <property type="entry name" value="Bira Bifunctional Protein, Domain 2"/>
    <property type="match status" value="1"/>
</dbReference>
<feature type="binding site" evidence="4">
    <location>
        <position position="117"/>
    </location>
    <ligand>
        <name>biotin</name>
        <dbReference type="ChEBI" id="CHEBI:57586"/>
    </ligand>
</feature>
<dbReference type="KEGG" id="lao:AOX59_04555"/>
<keyword evidence="2 4" id="KW-0238">DNA-binding</keyword>
<dbReference type="InterPro" id="IPR036390">
    <property type="entry name" value="WH_DNA-bd_sf"/>
</dbReference>
<dbReference type="Proteomes" id="UP000050331">
    <property type="component" value="Chromosome"/>
</dbReference>
<dbReference type="InterPro" id="IPR030855">
    <property type="entry name" value="Bifunct_BirA"/>
</dbReference>
<dbReference type="STRING" id="1472767.AOX59_04555"/>
<keyword evidence="1 4" id="KW-0436">Ligase</keyword>
<dbReference type="InterPro" id="IPR036388">
    <property type="entry name" value="WH-like_DNA-bd_sf"/>
</dbReference>
<evidence type="ECO:0000313" key="7">
    <source>
        <dbReference type="Proteomes" id="UP000050331"/>
    </source>
</evidence>
<dbReference type="Gene3D" id="2.30.30.100">
    <property type="match status" value="1"/>
</dbReference>
<accession>A0A0U4FJK2</accession>
<dbReference type="GO" id="GO:0004077">
    <property type="term" value="F:biotin--[biotin carboxyl-carrier protein] ligase activity"/>
    <property type="evidence" value="ECO:0007669"/>
    <property type="project" value="UniProtKB-UniRule"/>
</dbReference>
<protein>
    <recommendedName>
        <fullName evidence="4">Bifunctional ligase/repressor BirA</fullName>
    </recommendedName>
    <alternativeName>
        <fullName evidence="4">Biotin--[acetyl-CoA-carboxylase] ligase</fullName>
        <ecNumber evidence="4">6.3.4.15</ecNumber>
    </alternativeName>
    <alternativeName>
        <fullName evidence="4">Biotin--protein ligase</fullName>
    </alternativeName>
    <alternativeName>
        <fullName evidence="4">Biotin-[acetyl-CoA carboxylase] synthetase</fullName>
    </alternativeName>
</protein>
<dbReference type="EC" id="6.3.4.15" evidence="4"/>
<dbReference type="GO" id="GO:0006355">
    <property type="term" value="P:regulation of DNA-templated transcription"/>
    <property type="evidence" value="ECO:0007669"/>
    <property type="project" value="UniProtKB-UniRule"/>
</dbReference>
<dbReference type="NCBIfam" id="TIGR00121">
    <property type="entry name" value="birA_ligase"/>
    <property type="match status" value="1"/>
</dbReference>
<evidence type="ECO:0000313" key="6">
    <source>
        <dbReference type="EMBL" id="ALX47940.1"/>
    </source>
</evidence>
<dbReference type="InterPro" id="IPR004408">
    <property type="entry name" value="Biotin_CoA_COase_ligase"/>
</dbReference>
<dbReference type="InterPro" id="IPR003142">
    <property type="entry name" value="BPL_C"/>
</dbReference>
<dbReference type="GO" id="GO:0009249">
    <property type="term" value="P:protein lipoylation"/>
    <property type="evidence" value="ECO:0007669"/>
    <property type="project" value="UniProtKB-ARBA"/>
</dbReference>
<keyword evidence="4" id="KW-0804">Transcription</keyword>
<dbReference type="SUPFAM" id="SSF46785">
    <property type="entry name" value="Winged helix' DNA-binding domain"/>
    <property type="match status" value="1"/>
</dbReference>
<keyword evidence="4" id="KW-0805">Transcription regulation</keyword>
<gene>
    <name evidence="4" type="primary">birA</name>
    <name evidence="6" type="ORF">AOX59_04555</name>
</gene>
<evidence type="ECO:0000259" key="5">
    <source>
        <dbReference type="PROSITE" id="PS51733"/>
    </source>
</evidence>
<name>A0A0U4FJK2_9BACI</name>
<dbReference type="GO" id="GO:0005737">
    <property type="term" value="C:cytoplasm"/>
    <property type="evidence" value="ECO:0007669"/>
    <property type="project" value="TreeGrafter"/>
</dbReference>
<keyword evidence="4" id="KW-0678">Repressor</keyword>
<feature type="domain" description="BPL/LPL catalytic" evidence="5">
    <location>
        <begin position="70"/>
        <end position="261"/>
    </location>
</feature>
<feature type="binding site" evidence="4">
    <location>
        <position position="188"/>
    </location>
    <ligand>
        <name>biotin</name>
        <dbReference type="ChEBI" id="CHEBI:57586"/>
    </ligand>
</feature>
<dbReference type="EMBL" id="CP013862">
    <property type="protein sequence ID" value="ALX47940.1"/>
    <property type="molecule type" value="Genomic_DNA"/>
</dbReference>
<organism evidence="6 7">
    <name type="scientific">Lentibacillus amyloliquefaciens</name>
    <dbReference type="NCBI Taxonomy" id="1472767"/>
    <lineage>
        <taxon>Bacteria</taxon>
        <taxon>Bacillati</taxon>
        <taxon>Bacillota</taxon>
        <taxon>Bacilli</taxon>
        <taxon>Bacillales</taxon>
        <taxon>Bacillaceae</taxon>
        <taxon>Lentibacillus</taxon>
    </lineage>
</organism>
<dbReference type="PROSITE" id="PS51733">
    <property type="entry name" value="BPL_LPL_CATALYTIC"/>
    <property type="match status" value="1"/>
</dbReference>
<dbReference type="PANTHER" id="PTHR12835">
    <property type="entry name" value="BIOTIN PROTEIN LIGASE"/>
    <property type="match status" value="1"/>
</dbReference>
<dbReference type="Gene3D" id="1.10.10.10">
    <property type="entry name" value="Winged helix-like DNA-binding domain superfamily/Winged helix DNA-binding domain"/>
    <property type="match status" value="1"/>
</dbReference>
<keyword evidence="4" id="KW-0547">Nucleotide-binding</keyword>
<dbReference type="SUPFAM" id="SSF55681">
    <property type="entry name" value="Class II aaRS and biotin synthetases"/>
    <property type="match status" value="1"/>
</dbReference>
<dbReference type="InterPro" id="IPR004143">
    <property type="entry name" value="BPL_LPL_catalytic"/>
</dbReference>
<dbReference type="CDD" id="cd00090">
    <property type="entry name" value="HTH_ARSR"/>
    <property type="match status" value="1"/>
</dbReference>
<dbReference type="HAMAP" id="MF_00978">
    <property type="entry name" value="Bifunct_BirA"/>
    <property type="match status" value="1"/>
</dbReference>
<dbReference type="GO" id="GO:0005524">
    <property type="term" value="F:ATP binding"/>
    <property type="evidence" value="ECO:0007669"/>
    <property type="project" value="UniProtKB-UniRule"/>
</dbReference>
<evidence type="ECO:0000256" key="4">
    <source>
        <dbReference type="HAMAP-Rule" id="MF_00978"/>
    </source>
</evidence>
<dbReference type="RefSeq" id="WP_068442477.1">
    <property type="nucleotide sequence ID" value="NZ_CP013862.1"/>
</dbReference>
<evidence type="ECO:0000256" key="1">
    <source>
        <dbReference type="ARBA" id="ARBA00022598"/>
    </source>
</evidence>
<dbReference type="InterPro" id="IPR011991">
    <property type="entry name" value="ArsR-like_HTH"/>
</dbReference>
<dbReference type="Pfam" id="PF02237">
    <property type="entry name" value="BPL_C"/>
    <property type="match status" value="1"/>
</dbReference>
<dbReference type="Pfam" id="PF03099">
    <property type="entry name" value="BPL_LplA_LipB"/>
    <property type="match status" value="1"/>
</dbReference>
<comment type="similarity">
    <text evidence="4">Belongs to the biotin--protein ligase family.</text>
</comment>
<evidence type="ECO:0000256" key="2">
    <source>
        <dbReference type="ARBA" id="ARBA00023125"/>
    </source>
</evidence>
<dbReference type="InterPro" id="IPR045864">
    <property type="entry name" value="aa-tRNA-synth_II/BPL/LPL"/>
</dbReference>
<evidence type="ECO:0000256" key="3">
    <source>
        <dbReference type="ARBA" id="ARBA00023267"/>
    </source>
</evidence>